<dbReference type="PANTHER" id="PTHR42770">
    <property type="entry name" value="AMINO ACID TRANSPORTER-RELATED"/>
    <property type="match status" value="1"/>
</dbReference>
<keyword evidence="8" id="KW-1185">Reference proteome</keyword>
<dbReference type="Proteomes" id="UP000279275">
    <property type="component" value="Unassembled WGS sequence"/>
</dbReference>
<keyword evidence="3 6" id="KW-0812">Transmembrane</keyword>
<dbReference type="InterPro" id="IPR050367">
    <property type="entry name" value="APC_superfamily"/>
</dbReference>
<evidence type="ECO:0000313" key="7">
    <source>
        <dbReference type="EMBL" id="RMI30572.1"/>
    </source>
</evidence>
<evidence type="ECO:0000256" key="4">
    <source>
        <dbReference type="ARBA" id="ARBA00022989"/>
    </source>
</evidence>
<organism evidence="7 8">
    <name type="scientific">Nocardia stercoris</name>
    <dbReference type="NCBI Taxonomy" id="2483361"/>
    <lineage>
        <taxon>Bacteria</taxon>
        <taxon>Bacillati</taxon>
        <taxon>Actinomycetota</taxon>
        <taxon>Actinomycetes</taxon>
        <taxon>Mycobacteriales</taxon>
        <taxon>Nocardiaceae</taxon>
        <taxon>Nocardia</taxon>
    </lineage>
</organism>
<feature type="transmembrane region" description="Helical" evidence="6">
    <location>
        <begin position="401"/>
        <end position="420"/>
    </location>
</feature>
<dbReference type="EMBL" id="RFFH01000009">
    <property type="protein sequence ID" value="RMI30572.1"/>
    <property type="molecule type" value="Genomic_DNA"/>
</dbReference>
<feature type="transmembrane region" description="Helical" evidence="6">
    <location>
        <begin position="285"/>
        <end position="312"/>
    </location>
</feature>
<dbReference type="Gene3D" id="1.20.1740.10">
    <property type="entry name" value="Amino acid/polyamine transporter I"/>
    <property type="match status" value="1"/>
</dbReference>
<protein>
    <submittedName>
        <fullName evidence="7">APC family permease</fullName>
    </submittedName>
</protein>
<evidence type="ECO:0000256" key="3">
    <source>
        <dbReference type="ARBA" id="ARBA00022692"/>
    </source>
</evidence>
<keyword evidence="4 6" id="KW-1133">Transmembrane helix</keyword>
<feature type="transmembrane region" description="Helical" evidence="6">
    <location>
        <begin position="52"/>
        <end position="78"/>
    </location>
</feature>
<evidence type="ECO:0000256" key="6">
    <source>
        <dbReference type="SAM" id="Phobius"/>
    </source>
</evidence>
<dbReference type="GO" id="GO:0022857">
    <property type="term" value="F:transmembrane transporter activity"/>
    <property type="evidence" value="ECO:0007669"/>
    <property type="project" value="InterPro"/>
</dbReference>
<feature type="transmembrane region" description="Helical" evidence="6">
    <location>
        <begin position="243"/>
        <end position="265"/>
    </location>
</feature>
<comment type="caution">
    <text evidence="7">The sequence shown here is derived from an EMBL/GenBank/DDBJ whole genome shotgun (WGS) entry which is preliminary data.</text>
</comment>
<dbReference type="GO" id="GO:0005886">
    <property type="term" value="C:plasma membrane"/>
    <property type="evidence" value="ECO:0007669"/>
    <property type="project" value="UniProtKB-SubCell"/>
</dbReference>
<dbReference type="Pfam" id="PF13520">
    <property type="entry name" value="AA_permease_2"/>
    <property type="match status" value="1"/>
</dbReference>
<feature type="transmembrane region" description="Helical" evidence="6">
    <location>
        <begin position="99"/>
        <end position="126"/>
    </location>
</feature>
<evidence type="ECO:0000256" key="2">
    <source>
        <dbReference type="ARBA" id="ARBA00022475"/>
    </source>
</evidence>
<accession>A0A3M2KYN2</accession>
<name>A0A3M2KYN2_9NOCA</name>
<feature type="transmembrane region" description="Helical" evidence="6">
    <location>
        <begin position="333"/>
        <end position="357"/>
    </location>
</feature>
<evidence type="ECO:0000256" key="5">
    <source>
        <dbReference type="ARBA" id="ARBA00023136"/>
    </source>
</evidence>
<evidence type="ECO:0000313" key="8">
    <source>
        <dbReference type="Proteomes" id="UP000279275"/>
    </source>
</evidence>
<feature type="transmembrane region" description="Helical" evidence="6">
    <location>
        <begin position="205"/>
        <end position="222"/>
    </location>
</feature>
<comment type="subcellular location">
    <subcellularLocation>
        <location evidence="1">Cell membrane</location>
        <topology evidence="1">Multi-pass membrane protein</topology>
    </subcellularLocation>
</comment>
<keyword evidence="5 6" id="KW-0472">Membrane</keyword>
<gene>
    <name evidence="7" type="ORF">EBN03_21105</name>
</gene>
<feature type="transmembrane region" description="Helical" evidence="6">
    <location>
        <begin position="164"/>
        <end position="185"/>
    </location>
</feature>
<dbReference type="PIRSF" id="PIRSF006060">
    <property type="entry name" value="AA_transporter"/>
    <property type="match status" value="1"/>
</dbReference>
<proteinExistence type="predicted"/>
<feature type="transmembrane region" description="Helical" evidence="6">
    <location>
        <begin position="138"/>
        <end position="157"/>
    </location>
</feature>
<dbReference type="OrthoDB" id="3790922at2"/>
<dbReference type="InterPro" id="IPR002293">
    <property type="entry name" value="AA/rel_permease1"/>
</dbReference>
<reference evidence="7 8" key="1">
    <citation type="submission" date="2018-10" db="EMBL/GenBank/DDBJ databases">
        <title>Isolation from cow dung.</title>
        <authorList>
            <person name="Ling L."/>
        </authorList>
    </citation>
    <scope>NUCLEOTIDE SEQUENCE [LARGE SCALE GENOMIC DNA]</scope>
    <source>
        <strain evidence="7 8">NEAU-LL90</strain>
    </source>
</reference>
<dbReference type="AlphaFoldDB" id="A0A3M2KYN2"/>
<keyword evidence="2" id="KW-1003">Cell membrane</keyword>
<evidence type="ECO:0000256" key="1">
    <source>
        <dbReference type="ARBA" id="ARBA00004651"/>
    </source>
</evidence>
<feature type="transmembrane region" description="Helical" evidence="6">
    <location>
        <begin position="426"/>
        <end position="450"/>
    </location>
</feature>
<dbReference type="PANTHER" id="PTHR42770:SF7">
    <property type="entry name" value="MEMBRANE PROTEIN"/>
    <property type="match status" value="1"/>
</dbReference>
<sequence>MNPAVRDSPLVVTRSAIRGLTRRELGFLPVFAQSVAAIAPAGTSVITPPFVIAAVGGSAGVAVFLGAAVLAWCVALVIRPMAQRLAVTGGLYTYVAQGLGPAVAIPAGWSALAGYLSVSVAGLIAVGGAVRQVLGGGPAATVALVLVAALVAAVLMARGIRISAAAMLIVECVSAIAIVALLTYLLVTARPGASLGAAARGHGDVGDLAISAVVAISAFVGFESATTLSSEAYRPFRSVPRTLVWTPVAAAVIYLFAVAAEAVAFSAGGSSLAEVLLRDDSPFLAIVPSVAVASSFFACTVASVNAAVRVLFTMAREGIAPAAAGRTHPRFHTPMPALVSVVVVVTGAAVVTLLAGVTPSDGIRVFLTLSGLGYLGSYLPACLAGPALLRRIGEPSRRVSALGWGCAVLMAVLVVLAAFGREPGTAVVVTGYVAIMVVAVLVTGVVRLVAPARWRRIGIFDEPRREDLLHTAVFR</sequence>
<dbReference type="RefSeq" id="WP_122189811.1">
    <property type="nucleotide sequence ID" value="NZ_RFFH01000009.1"/>
</dbReference>
<feature type="transmembrane region" description="Helical" evidence="6">
    <location>
        <begin position="25"/>
        <end position="46"/>
    </location>
</feature>
<feature type="transmembrane region" description="Helical" evidence="6">
    <location>
        <begin position="363"/>
        <end position="389"/>
    </location>
</feature>